<comment type="subcellular location">
    <subcellularLocation>
        <location evidence="1">Cell membrane</location>
        <topology evidence="1">Multi-pass membrane protein</topology>
    </subcellularLocation>
</comment>
<dbReference type="GO" id="GO:0008324">
    <property type="term" value="F:monoatomic cation transmembrane transporter activity"/>
    <property type="evidence" value="ECO:0007669"/>
    <property type="project" value="InterPro"/>
</dbReference>
<evidence type="ECO:0000256" key="6">
    <source>
        <dbReference type="ARBA" id="ARBA00023136"/>
    </source>
</evidence>
<dbReference type="Pfam" id="PF01899">
    <property type="entry name" value="MNHE"/>
    <property type="match status" value="1"/>
</dbReference>
<dbReference type="Proteomes" id="UP001155027">
    <property type="component" value="Unassembled WGS sequence"/>
</dbReference>
<proteinExistence type="inferred from homology"/>
<organism evidence="7 8">
    <name type="scientific">Salinibacter ruber</name>
    <dbReference type="NCBI Taxonomy" id="146919"/>
    <lineage>
        <taxon>Bacteria</taxon>
        <taxon>Pseudomonadati</taxon>
        <taxon>Rhodothermota</taxon>
        <taxon>Rhodothermia</taxon>
        <taxon>Rhodothermales</taxon>
        <taxon>Salinibacteraceae</taxon>
        <taxon>Salinibacter</taxon>
    </lineage>
</organism>
<reference evidence="7" key="1">
    <citation type="submission" date="2022-08" db="EMBL/GenBank/DDBJ databases">
        <title>Genomic Encyclopedia of Type Strains, Phase V (KMG-V): Genome sequencing to study the core and pangenomes of soil and plant-associated prokaryotes.</title>
        <authorList>
            <person name="Whitman W."/>
        </authorList>
    </citation>
    <scope>NUCLEOTIDE SEQUENCE</scope>
    <source>
        <strain evidence="7">0</strain>
    </source>
</reference>
<keyword evidence="5" id="KW-1133">Transmembrane helix</keyword>
<keyword evidence="6" id="KW-0472">Membrane</keyword>
<evidence type="ECO:0000256" key="5">
    <source>
        <dbReference type="ARBA" id="ARBA00022989"/>
    </source>
</evidence>
<dbReference type="PANTHER" id="PTHR34584:SF1">
    <property type="entry name" value="NA(+)_H(+) ANTIPORTER SUBUNIT E1"/>
    <property type="match status" value="1"/>
</dbReference>
<keyword evidence="3" id="KW-1003">Cell membrane</keyword>
<dbReference type="RefSeq" id="WP_259079604.1">
    <property type="nucleotide sequence ID" value="NZ_JANUAU010000002.1"/>
</dbReference>
<dbReference type="InterPro" id="IPR002758">
    <property type="entry name" value="Cation_antiport_E"/>
</dbReference>
<dbReference type="PANTHER" id="PTHR34584">
    <property type="entry name" value="NA(+)/H(+) ANTIPORTER SUBUNIT E1"/>
    <property type="match status" value="1"/>
</dbReference>
<sequence>MKNLLLTLVLALVWTAVQGAFTLANFALGFVLAYGVLRLLRPLLGEASYDQRIWYKASLAGFFVKELINSSVRVAWETITPGYRMRAGILAVPLSVRSDLGVTLFANLISLTPGTLSLDVSEDREYLYIHTMYIDQGEEEDILHLKRTLERRIILALGAESTEAPPPVSDAAPAS</sequence>
<evidence type="ECO:0000256" key="3">
    <source>
        <dbReference type="ARBA" id="ARBA00022475"/>
    </source>
</evidence>
<evidence type="ECO:0000313" key="7">
    <source>
        <dbReference type="EMBL" id="MCS3677008.1"/>
    </source>
</evidence>
<comment type="similarity">
    <text evidence="2">Belongs to the CPA3 antiporters (TC 2.A.63) subunit E family.</text>
</comment>
<dbReference type="GO" id="GO:0005886">
    <property type="term" value="C:plasma membrane"/>
    <property type="evidence" value="ECO:0007669"/>
    <property type="project" value="UniProtKB-SubCell"/>
</dbReference>
<name>A0A9X2TB25_9BACT</name>
<accession>A0A9X2TB25</accession>
<evidence type="ECO:0000313" key="8">
    <source>
        <dbReference type="Proteomes" id="UP001155027"/>
    </source>
</evidence>
<comment type="caution">
    <text evidence="7">The sequence shown here is derived from an EMBL/GenBank/DDBJ whole genome shotgun (WGS) entry which is preliminary data.</text>
</comment>
<evidence type="ECO:0000256" key="2">
    <source>
        <dbReference type="ARBA" id="ARBA00006228"/>
    </source>
</evidence>
<gene>
    <name evidence="7" type="ORF">GGP71_000915</name>
</gene>
<dbReference type="EMBL" id="JANUAU010000002">
    <property type="protein sequence ID" value="MCS3677008.1"/>
    <property type="molecule type" value="Genomic_DNA"/>
</dbReference>
<dbReference type="AlphaFoldDB" id="A0A9X2TB25"/>
<protein>
    <submittedName>
        <fullName evidence="7">Multicomponent Na+:H+ antiporter subunit E</fullName>
    </submittedName>
</protein>
<evidence type="ECO:0000256" key="1">
    <source>
        <dbReference type="ARBA" id="ARBA00004651"/>
    </source>
</evidence>
<keyword evidence="4" id="KW-0812">Transmembrane</keyword>
<dbReference type="PIRSF" id="PIRSF019239">
    <property type="entry name" value="MrpE"/>
    <property type="match status" value="1"/>
</dbReference>
<evidence type="ECO:0000256" key="4">
    <source>
        <dbReference type="ARBA" id="ARBA00022692"/>
    </source>
</evidence>